<dbReference type="InterPro" id="IPR053214">
    <property type="entry name" value="LysM12-like"/>
</dbReference>
<dbReference type="EMBL" id="KQ964570">
    <property type="protein sequence ID" value="KXN68548.1"/>
    <property type="molecule type" value="Genomic_DNA"/>
</dbReference>
<dbReference type="OrthoDB" id="73875at2759"/>
<sequence length="310" mass="35002">MEYGKAIKSSNEKNGNAGPDLRPKPNSGGSCATIMSPYYPLSREELMKFNKKTYGWSGCENSHPWANTIIWVSGGSPPKAIPNPETTNNMRRMAENYESSSRRISLGSTRRTYTTRRLRQKLPSSKSLSIAEIAEYLYYNTGEKKARLMSHVNFTGTTNSLVLITNAGVLSNKILLGLAAYVRSFKQVLPNCDKPHCDFTGPESGATSGKCSQTAGYLSLLEIEEIESSSRKRNSRFDDDSLSTILAYDEVDNEDYDFDDDIYSVICSGYSDYHLDKRSFKKLKKSQTIHHFYKHITIKGNYYIRKYVSK</sequence>
<keyword evidence="4" id="KW-1185">Reference proteome</keyword>
<name>A0A137P0Q6_CONC2</name>
<evidence type="ECO:0000313" key="3">
    <source>
        <dbReference type="EMBL" id="KXN68548.1"/>
    </source>
</evidence>
<gene>
    <name evidence="3" type="ORF">CONCODRAFT_9139</name>
</gene>
<evidence type="ECO:0000313" key="4">
    <source>
        <dbReference type="Proteomes" id="UP000070444"/>
    </source>
</evidence>
<keyword evidence="1" id="KW-0147">Chitin-binding</keyword>
<dbReference type="InterPro" id="IPR029070">
    <property type="entry name" value="Chitinase_insertion_sf"/>
</dbReference>
<dbReference type="PANTHER" id="PTHR47700">
    <property type="entry name" value="V CHITINASE, PUTATIVE (AFU_ORTHOLOGUE AFUA_6G13720)-RELATED"/>
    <property type="match status" value="1"/>
</dbReference>
<organism evidence="3 4">
    <name type="scientific">Conidiobolus coronatus (strain ATCC 28846 / CBS 209.66 / NRRL 28638)</name>
    <name type="common">Delacroixia coronata</name>
    <dbReference type="NCBI Taxonomy" id="796925"/>
    <lineage>
        <taxon>Eukaryota</taxon>
        <taxon>Fungi</taxon>
        <taxon>Fungi incertae sedis</taxon>
        <taxon>Zoopagomycota</taxon>
        <taxon>Entomophthoromycotina</taxon>
        <taxon>Entomophthoromycetes</taxon>
        <taxon>Entomophthorales</taxon>
        <taxon>Ancylistaceae</taxon>
        <taxon>Conidiobolus</taxon>
    </lineage>
</organism>
<dbReference type="Gene3D" id="3.10.50.10">
    <property type="match status" value="1"/>
</dbReference>
<protein>
    <submittedName>
        <fullName evidence="3">Uncharacterized protein</fullName>
    </submittedName>
</protein>
<accession>A0A137P0Q6</accession>
<feature type="region of interest" description="Disordered" evidence="2">
    <location>
        <begin position="1"/>
        <end position="29"/>
    </location>
</feature>
<proteinExistence type="predicted"/>
<evidence type="ECO:0000256" key="1">
    <source>
        <dbReference type="ARBA" id="ARBA00022669"/>
    </source>
</evidence>
<dbReference type="Gene3D" id="3.20.20.80">
    <property type="entry name" value="Glycosidases"/>
    <property type="match status" value="1"/>
</dbReference>
<dbReference type="AlphaFoldDB" id="A0A137P0Q6"/>
<dbReference type="SUPFAM" id="SSF54556">
    <property type="entry name" value="Chitinase insertion domain"/>
    <property type="match status" value="1"/>
</dbReference>
<evidence type="ECO:0000256" key="2">
    <source>
        <dbReference type="SAM" id="MobiDB-lite"/>
    </source>
</evidence>
<dbReference type="STRING" id="796925.A0A137P0Q6"/>
<dbReference type="Proteomes" id="UP000070444">
    <property type="component" value="Unassembled WGS sequence"/>
</dbReference>
<reference evidence="3 4" key="1">
    <citation type="journal article" date="2015" name="Genome Biol. Evol.">
        <title>Phylogenomic analyses indicate that early fungi evolved digesting cell walls of algal ancestors of land plants.</title>
        <authorList>
            <person name="Chang Y."/>
            <person name="Wang S."/>
            <person name="Sekimoto S."/>
            <person name="Aerts A.L."/>
            <person name="Choi C."/>
            <person name="Clum A."/>
            <person name="LaButti K.M."/>
            <person name="Lindquist E.A."/>
            <person name="Yee Ngan C."/>
            <person name="Ohm R.A."/>
            <person name="Salamov A.A."/>
            <person name="Grigoriev I.V."/>
            <person name="Spatafora J.W."/>
            <person name="Berbee M.L."/>
        </authorList>
    </citation>
    <scope>NUCLEOTIDE SEQUENCE [LARGE SCALE GENOMIC DNA]</scope>
    <source>
        <strain evidence="3 4">NRRL 28638</strain>
    </source>
</reference>
<dbReference type="PANTHER" id="PTHR47700:SF2">
    <property type="entry name" value="CHITINASE"/>
    <property type="match status" value="1"/>
</dbReference>